<organism evidence="2 3">
    <name type="scientific">Symbiochloris irregularis</name>
    <dbReference type="NCBI Taxonomy" id="706552"/>
    <lineage>
        <taxon>Eukaryota</taxon>
        <taxon>Viridiplantae</taxon>
        <taxon>Chlorophyta</taxon>
        <taxon>core chlorophytes</taxon>
        <taxon>Trebouxiophyceae</taxon>
        <taxon>Trebouxiales</taxon>
        <taxon>Trebouxiaceae</taxon>
        <taxon>Symbiochloris</taxon>
    </lineage>
</organism>
<reference evidence="2 3" key="1">
    <citation type="journal article" date="2024" name="Nat. Commun.">
        <title>Phylogenomics reveals the evolutionary origins of lichenization in chlorophyte algae.</title>
        <authorList>
            <person name="Puginier C."/>
            <person name="Libourel C."/>
            <person name="Otte J."/>
            <person name="Skaloud P."/>
            <person name="Haon M."/>
            <person name="Grisel S."/>
            <person name="Petersen M."/>
            <person name="Berrin J.G."/>
            <person name="Delaux P.M."/>
            <person name="Dal Grande F."/>
            <person name="Keller J."/>
        </authorList>
    </citation>
    <scope>NUCLEOTIDE SEQUENCE [LARGE SCALE GENOMIC DNA]</scope>
    <source>
        <strain evidence="2 3">SAG 2036</strain>
    </source>
</reference>
<feature type="region of interest" description="Disordered" evidence="1">
    <location>
        <begin position="414"/>
        <end position="442"/>
    </location>
</feature>
<name>A0AAW1P1I4_9CHLO</name>
<comment type="caution">
    <text evidence="2">The sequence shown here is derived from an EMBL/GenBank/DDBJ whole genome shotgun (WGS) entry which is preliminary data.</text>
</comment>
<accession>A0AAW1P1I4</accession>
<sequence>MDHQLSQEELAALLEKCSVLGPPWTSDSQDQILHLFAAAQASSTDQTAELRTDLEQICTLLVQVCKIIASATSEHCAAALEEHGPGAQEAVQVLQAAFLILPEAAKPIFSSLSTADQQQPRQCLPDPAQVCHMASAFLQAAGIALLSERWLRLTGPAAFNQLSESMRGAIKLLIAPGMSAVAQHATAGQDTEALCQSFNGLLHIGAAAASNIAGTSQTPVPRELRSFAVLNCAWTALSGLLSAASPHLCSTPAMRAMAARALDILGTNAHIQAAAMSSQSTANQLKCRPEASGGLTAEAASVAQRLAAALASALLCTSGDVVPEAQMQAALELLHQPAFVFIASCCARSSAGPSMQEAWDTCQRSLFTAALIAHPLQLSLLSDIWCDLLSVSAVGVTGSGFHNTALHQCGWTRKLERQPGPGDTVRQGSDREGADASQQQSPDQADLLFVSVLQSMQWLEQQLLGASKLAAPCFAAALHCTRLLWPHVQDTALRRDLLQFLCQQPGLVTLPEVASHACALAVLSPGCDYQPVQLFHALLLAEDWATQHEALEALCSYMLSSDSGDFRPVVPASLHDPGSDEDEQTPFLAAVRQHLDRQPPDIAPESLHTALQALQSMQASLPNHMEPAEVVSKLQGRAGGPPLLDSLYDIHKLAGELIGRMGGPTALA</sequence>
<dbReference type="Proteomes" id="UP001465755">
    <property type="component" value="Unassembled WGS sequence"/>
</dbReference>
<keyword evidence="3" id="KW-1185">Reference proteome</keyword>
<gene>
    <name evidence="2" type="ORF">WJX73_005410</name>
</gene>
<proteinExistence type="predicted"/>
<dbReference type="EMBL" id="JALJOQ010000074">
    <property type="protein sequence ID" value="KAK9801924.1"/>
    <property type="molecule type" value="Genomic_DNA"/>
</dbReference>
<dbReference type="AlphaFoldDB" id="A0AAW1P1I4"/>
<protein>
    <submittedName>
        <fullName evidence="2">Uncharacterized protein</fullName>
    </submittedName>
</protein>
<evidence type="ECO:0000313" key="2">
    <source>
        <dbReference type="EMBL" id="KAK9801924.1"/>
    </source>
</evidence>
<evidence type="ECO:0000313" key="3">
    <source>
        <dbReference type="Proteomes" id="UP001465755"/>
    </source>
</evidence>
<evidence type="ECO:0000256" key="1">
    <source>
        <dbReference type="SAM" id="MobiDB-lite"/>
    </source>
</evidence>